<organism evidence="2 3">
    <name type="scientific">Altererythrobacter lutimaris</name>
    <dbReference type="NCBI Taxonomy" id="2743979"/>
    <lineage>
        <taxon>Bacteria</taxon>
        <taxon>Pseudomonadati</taxon>
        <taxon>Pseudomonadota</taxon>
        <taxon>Alphaproteobacteria</taxon>
        <taxon>Sphingomonadales</taxon>
        <taxon>Erythrobacteraceae</taxon>
        <taxon>Altererythrobacter</taxon>
    </lineage>
</organism>
<dbReference type="RefSeq" id="WP_176272705.1">
    <property type="nucleotide sequence ID" value="NZ_JABWTA010000001.1"/>
</dbReference>
<protein>
    <recommendedName>
        <fullName evidence="4">Lipoprotein</fullName>
    </recommendedName>
</protein>
<feature type="signal peptide" evidence="1">
    <location>
        <begin position="1"/>
        <end position="26"/>
    </location>
</feature>
<dbReference type="PROSITE" id="PS51257">
    <property type="entry name" value="PROKAR_LIPOPROTEIN"/>
    <property type="match status" value="1"/>
</dbReference>
<dbReference type="EMBL" id="JABWTA010000001">
    <property type="protein sequence ID" value="NVE94426.1"/>
    <property type="molecule type" value="Genomic_DNA"/>
</dbReference>
<accession>A0A850HBX5</accession>
<evidence type="ECO:0008006" key="4">
    <source>
        <dbReference type="Google" id="ProtNLM"/>
    </source>
</evidence>
<reference evidence="2 3" key="1">
    <citation type="submission" date="2020-06" db="EMBL/GenBank/DDBJ databases">
        <title>Altererythrobacter lutimaris sp. nov., a marine bacterium isolated from a tidal flat.</title>
        <authorList>
            <person name="Kim D."/>
            <person name="Yoo Y."/>
            <person name="Kim J.-J."/>
        </authorList>
    </citation>
    <scope>NUCLEOTIDE SEQUENCE [LARGE SCALE GENOMIC DNA]</scope>
    <source>
        <strain evidence="2 3">JGD-16</strain>
    </source>
</reference>
<proteinExistence type="predicted"/>
<comment type="caution">
    <text evidence="2">The sequence shown here is derived from an EMBL/GenBank/DDBJ whole genome shotgun (WGS) entry which is preliminary data.</text>
</comment>
<name>A0A850HBX5_9SPHN</name>
<keyword evidence="1" id="KW-0732">Signal</keyword>
<dbReference type="Proteomes" id="UP000546031">
    <property type="component" value="Unassembled WGS sequence"/>
</dbReference>
<evidence type="ECO:0000313" key="2">
    <source>
        <dbReference type="EMBL" id="NVE94426.1"/>
    </source>
</evidence>
<dbReference type="AlphaFoldDB" id="A0A850HBX5"/>
<gene>
    <name evidence="2" type="ORF">HUO12_05885</name>
</gene>
<feature type="chain" id="PRO_5032421493" description="Lipoprotein" evidence="1">
    <location>
        <begin position="27"/>
        <end position="283"/>
    </location>
</feature>
<keyword evidence="3" id="KW-1185">Reference proteome</keyword>
<sequence>MLARFLFVLAAPLLLTGCLISPGKFASTLDLNDDGTFAFTYEGEIFFMGLSQLAQMGNAAEEFEAEECYNEETFEDRECTEEELAQQRAEWDSGAEQRAAEAKKEAEDMAAMMGGIDPSDPEAAEELRQLLLRHRGWNRVESKGNGVYDVSYSVTGQLGHDFMFPTIEGFPPTNPFVQIVLRDENTVRVNAPGFAAEDGSNPMGAMMGGMTGLAGLAALGDEDAAKEMGEIPSLEGTFTIRTTGEILANNTDEGASRDGNARVLSWDVDAATPSAPTALVRFD</sequence>
<evidence type="ECO:0000313" key="3">
    <source>
        <dbReference type="Proteomes" id="UP000546031"/>
    </source>
</evidence>
<evidence type="ECO:0000256" key="1">
    <source>
        <dbReference type="SAM" id="SignalP"/>
    </source>
</evidence>